<dbReference type="AlphaFoldDB" id="A0A3A8PP11"/>
<keyword evidence="2" id="KW-1185">Reference proteome</keyword>
<comment type="caution">
    <text evidence="1">The sequence shown here is derived from an EMBL/GenBank/DDBJ whole genome shotgun (WGS) entry which is preliminary data.</text>
</comment>
<accession>A0A3A8PP11</accession>
<evidence type="ECO:0008006" key="3">
    <source>
        <dbReference type="Google" id="ProtNLM"/>
    </source>
</evidence>
<dbReference type="EMBL" id="RAWB01000193">
    <property type="protein sequence ID" value="RKH56950.1"/>
    <property type="molecule type" value="Genomic_DNA"/>
</dbReference>
<evidence type="ECO:0000313" key="2">
    <source>
        <dbReference type="Proteomes" id="UP000272888"/>
    </source>
</evidence>
<evidence type="ECO:0000313" key="1">
    <source>
        <dbReference type="EMBL" id="RKH56950.1"/>
    </source>
</evidence>
<dbReference type="Proteomes" id="UP000272888">
    <property type="component" value="Unassembled WGS sequence"/>
</dbReference>
<protein>
    <recommendedName>
        <fullName evidence="3">Outer membrane protein beta-barrel domain-containing protein</fullName>
    </recommendedName>
</protein>
<reference evidence="2" key="1">
    <citation type="submission" date="2018-09" db="EMBL/GenBank/DDBJ databases">
        <authorList>
            <person name="Livingstone P.G."/>
            <person name="Whitworth D.E."/>
        </authorList>
    </citation>
    <scope>NUCLEOTIDE SEQUENCE [LARGE SCALE GENOMIC DNA]</scope>
    <source>
        <strain evidence="2">CA051B</strain>
    </source>
</reference>
<name>A0A3A8PP11_9BACT</name>
<organism evidence="1 2">
    <name type="scientific">Corallococcus llansteffanensis</name>
    <dbReference type="NCBI Taxonomy" id="2316731"/>
    <lineage>
        <taxon>Bacteria</taxon>
        <taxon>Pseudomonadati</taxon>
        <taxon>Myxococcota</taxon>
        <taxon>Myxococcia</taxon>
        <taxon>Myxococcales</taxon>
        <taxon>Cystobacterineae</taxon>
        <taxon>Myxococcaceae</taxon>
        <taxon>Corallococcus</taxon>
    </lineage>
</organism>
<proteinExistence type="predicted"/>
<sequence length="240" mass="25740">MSPESPFNPGPRVHPSRPFAERNRVKRFIPGFLLAVLLAAPGTALAGQGWSVLAADSVGAGRNVFTGQIGYPGLTLGLLHGGSDKVDVGGKFTFNWGREGLVDATDEGLKLQLWLRIMLAKTSNVSFALTFQPGPFVYFIDQGRFDDNTAFGMALPIGFVVGIPVGSALTLNAGIDIPFNVYFGEGIGPVIPILFGGGLEYFVTNQFNVNFNLRLGPSIFPRFDDSAFTMEALAGVAYRF</sequence>
<gene>
    <name evidence="1" type="ORF">D7V93_19235</name>
</gene>